<keyword evidence="8" id="KW-1133">Transmembrane helix</keyword>
<dbReference type="Proteomes" id="UP000268093">
    <property type="component" value="Unassembled WGS sequence"/>
</dbReference>
<dbReference type="GO" id="GO:0019878">
    <property type="term" value="P:lysine biosynthetic process via aminoadipic acid"/>
    <property type="evidence" value="ECO:0007669"/>
    <property type="project" value="TreeGrafter"/>
</dbReference>
<dbReference type="SMART" id="SM01003">
    <property type="entry name" value="AlaDh_PNT_N"/>
    <property type="match status" value="1"/>
</dbReference>
<protein>
    <submittedName>
        <fullName evidence="11">Saccharopine dehydrogenase-domain-containing protein</fullName>
    </submittedName>
</protein>
<keyword evidence="12" id="KW-1185">Reference proteome</keyword>
<evidence type="ECO:0000259" key="9">
    <source>
        <dbReference type="SMART" id="SM01002"/>
    </source>
</evidence>
<dbReference type="SUPFAM" id="SSF51735">
    <property type="entry name" value="NAD(P)-binding Rossmann-fold domains"/>
    <property type="match status" value="1"/>
</dbReference>
<dbReference type="Pfam" id="PF05222">
    <property type="entry name" value="AlaDh_PNT_N"/>
    <property type="match status" value="1"/>
</dbReference>
<dbReference type="InterPro" id="IPR007698">
    <property type="entry name" value="AlaDH/PNT_NAD(H)-bd"/>
</dbReference>
<proteinExistence type="inferred from homology"/>
<dbReference type="SMART" id="SM01002">
    <property type="entry name" value="AlaDh_PNT_C"/>
    <property type="match status" value="1"/>
</dbReference>
<evidence type="ECO:0000313" key="11">
    <source>
        <dbReference type="EMBL" id="RUP47188.1"/>
    </source>
</evidence>
<dbReference type="InterPro" id="IPR036291">
    <property type="entry name" value="NAD(P)-bd_dom_sf"/>
</dbReference>
<dbReference type="OrthoDB" id="10059875at2759"/>
<dbReference type="InterPro" id="IPR051168">
    <property type="entry name" value="AASS"/>
</dbReference>
<feature type="domain" description="Alanine dehydrogenase/pyridine nucleotide transhydrogenase N-terminal" evidence="10">
    <location>
        <begin position="76"/>
        <end position="226"/>
    </location>
</feature>
<evidence type="ECO:0000256" key="4">
    <source>
        <dbReference type="ARBA" id="ARBA00023002"/>
    </source>
</evidence>
<evidence type="ECO:0000256" key="7">
    <source>
        <dbReference type="ARBA" id="ARBA00025744"/>
    </source>
</evidence>
<dbReference type="CDD" id="cd12189">
    <property type="entry name" value="LKR_SDH_like"/>
    <property type="match status" value="1"/>
</dbReference>
<reference evidence="11 12" key="1">
    <citation type="journal article" date="2018" name="New Phytol.">
        <title>Phylogenomics of Endogonaceae and evolution of mycorrhizas within Mucoromycota.</title>
        <authorList>
            <person name="Chang Y."/>
            <person name="Desiro A."/>
            <person name="Na H."/>
            <person name="Sandor L."/>
            <person name="Lipzen A."/>
            <person name="Clum A."/>
            <person name="Barry K."/>
            <person name="Grigoriev I.V."/>
            <person name="Martin F.M."/>
            <person name="Stajich J.E."/>
            <person name="Smith M.E."/>
            <person name="Bonito G."/>
            <person name="Spatafora J.W."/>
        </authorList>
    </citation>
    <scope>NUCLEOTIDE SEQUENCE [LARGE SCALE GENOMIC DNA]</scope>
    <source>
        <strain evidence="11 12">GMNB39</strain>
    </source>
</reference>
<keyword evidence="8" id="KW-0472">Membrane</keyword>
<evidence type="ECO:0000313" key="12">
    <source>
        <dbReference type="Proteomes" id="UP000268093"/>
    </source>
</evidence>
<dbReference type="Gene3D" id="3.40.50.720">
    <property type="entry name" value="NAD(P)-binding Rossmann-like Domain"/>
    <property type="match status" value="2"/>
</dbReference>
<name>A0A433D8I0_9FUNG</name>
<dbReference type="Gene3D" id="3.30.360.10">
    <property type="entry name" value="Dihydrodipicolinate Reductase, domain 2"/>
    <property type="match status" value="1"/>
</dbReference>
<dbReference type="GO" id="GO:0005737">
    <property type="term" value="C:cytoplasm"/>
    <property type="evidence" value="ECO:0007669"/>
    <property type="project" value="TreeGrafter"/>
</dbReference>
<keyword evidence="4" id="KW-0560">Oxidoreductase</keyword>
<keyword evidence="6" id="KW-0511">Multifunctional enzyme</keyword>
<feature type="transmembrane region" description="Helical" evidence="8">
    <location>
        <begin position="17"/>
        <end position="36"/>
    </location>
</feature>
<evidence type="ECO:0000256" key="3">
    <source>
        <dbReference type="ARBA" id="ARBA00022857"/>
    </source>
</evidence>
<dbReference type="AlphaFoldDB" id="A0A433D8I0"/>
<dbReference type="PANTHER" id="PTHR11133:SF22">
    <property type="entry name" value="ALPHA-AMINOADIPIC SEMIALDEHYDE SYNTHASE, MITOCHONDRIAL"/>
    <property type="match status" value="1"/>
</dbReference>
<organism evidence="11 12">
    <name type="scientific">Jimgerdemannia flammicorona</name>
    <dbReference type="NCBI Taxonomy" id="994334"/>
    <lineage>
        <taxon>Eukaryota</taxon>
        <taxon>Fungi</taxon>
        <taxon>Fungi incertae sedis</taxon>
        <taxon>Mucoromycota</taxon>
        <taxon>Mucoromycotina</taxon>
        <taxon>Endogonomycetes</taxon>
        <taxon>Endogonales</taxon>
        <taxon>Endogonaceae</taxon>
        <taxon>Jimgerdemannia</taxon>
    </lineage>
</organism>
<comment type="similarity">
    <text evidence="7">In the C-terminal section; belongs to the saccharopine dehydrogenase family.</text>
</comment>
<keyword evidence="5" id="KW-0028">Amino-acid biosynthesis</keyword>
<accession>A0A433D8I0</accession>
<comment type="pathway">
    <text evidence="1">Amino-acid degradation; L-lysine degradation via saccharopine pathway; glutaryl-CoA from L-lysine: step 1/6.</text>
</comment>
<keyword evidence="5" id="KW-0457">Lysine biosynthesis</keyword>
<evidence type="ECO:0000256" key="1">
    <source>
        <dbReference type="ARBA" id="ARBA00004682"/>
    </source>
</evidence>
<keyword evidence="3" id="KW-0521">NADP</keyword>
<comment type="pathway">
    <text evidence="2">Amino-acid degradation; L-lysine degradation via saccharopine pathway; glutaryl-CoA from L-lysine: step 2/6.</text>
</comment>
<dbReference type="GO" id="GO:0033512">
    <property type="term" value="P:L-lysine catabolic process to acetyl-CoA via saccharopine"/>
    <property type="evidence" value="ECO:0007669"/>
    <property type="project" value="UniProtKB-UniPathway"/>
</dbReference>
<dbReference type="InterPro" id="IPR032095">
    <property type="entry name" value="Sacchrp_dh-like_C"/>
</dbReference>
<dbReference type="Gene3D" id="1.10.1870.10">
    <property type="entry name" value="Domain 3, Saccharopine reductase"/>
    <property type="match status" value="1"/>
</dbReference>
<feature type="domain" description="Alanine dehydrogenase/pyridine nucleotide transhydrogenase NAD(H)-binding" evidence="9">
    <location>
        <begin position="263"/>
        <end position="500"/>
    </location>
</feature>
<dbReference type="SUPFAM" id="SSF55347">
    <property type="entry name" value="Glyceraldehyde-3-phosphate dehydrogenase-like, C-terminal domain"/>
    <property type="match status" value="1"/>
</dbReference>
<evidence type="ECO:0000256" key="5">
    <source>
        <dbReference type="ARBA" id="ARBA00023154"/>
    </source>
</evidence>
<feature type="non-terminal residue" evidence="11">
    <location>
        <position position="1"/>
    </location>
</feature>
<evidence type="ECO:0000256" key="8">
    <source>
        <dbReference type="SAM" id="Phobius"/>
    </source>
</evidence>
<dbReference type="Pfam" id="PF03435">
    <property type="entry name" value="Sacchrp_dh_NADP"/>
    <property type="match status" value="1"/>
</dbReference>
<dbReference type="SUPFAM" id="SSF52283">
    <property type="entry name" value="Formate/glycerate dehydrogenase catalytic domain-like"/>
    <property type="match status" value="1"/>
</dbReference>
<dbReference type="Pfam" id="PF16653">
    <property type="entry name" value="Sacchrp_dh_C"/>
    <property type="match status" value="1"/>
</dbReference>
<dbReference type="UniPathway" id="UPA00868">
    <property type="reaction ID" value="UER00835"/>
</dbReference>
<comment type="caution">
    <text evidence="11">The sequence shown here is derived from an EMBL/GenBank/DDBJ whole genome shotgun (WGS) entry which is preliminary data.</text>
</comment>
<dbReference type="FunFam" id="3.40.50.720:FF:000072">
    <property type="entry name" value="Saccharopine dehydrogenase [NADP(+), L-glutamate-forming]"/>
    <property type="match status" value="1"/>
</dbReference>
<dbReference type="PANTHER" id="PTHR11133">
    <property type="entry name" value="SACCHAROPINE DEHYDROGENASE"/>
    <property type="match status" value="1"/>
</dbReference>
<dbReference type="GO" id="GO:0004753">
    <property type="term" value="F:saccharopine dehydrogenase activity"/>
    <property type="evidence" value="ECO:0007669"/>
    <property type="project" value="TreeGrafter"/>
</dbReference>
<gene>
    <name evidence="11" type="ORF">BC936DRAFT_146033</name>
</gene>
<keyword evidence="8" id="KW-0812">Transmembrane</keyword>
<dbReference type="EMBL" id="RBNI01004866">
    <property type="protein sequence ID" value="RUP47188.1"/>
    <property type="molecule type" value="Genomic_DNA"/>
</dbReference>
<evidence type="ECO:0000256" key="2">
    <source>
        <dbReference type="ARBA" id="ARBA00004720"/>
    </source>
</evidence>
<evidence type="ECO:0000256" key="6">
    <source>
        <dbReference type="ARBA" id="ARBA00023268"/>
    </source>
</evidence>
<sequence>FHQPSDASGQNPHVNRYLHIIIFWGSPLTLLIPLFLTMPPQSTLLLAATARSIQFPHHKHGTRALATAVHKFKSVGIRREDKSRWERRAPLTPEAVERLIKETGARVYVQPSTKRVFKDEKYVKAGATIQEDLSPADIILGIKEVPIPSLLPDKTYMYFSHTHKGQHYNMPMLQNVLDKVKGWGLNHDPFMHLALVTQNVRLIDYELMTDAKGKRVIAFGKFAGYAGMIDGFHGLGNRLLGLEHSTPFLNIAMSHTYRSLASARLAVQAAGNAITDEGTPKEFGPMTMVFTGGGNVSQGAQELFQRMPHEYVDPKDLKKIVEDKNARLNKIYATEVNVQDYLRHKDTGSFLSHEDYYANPQNYVSDFHTQIAPYATMVVNGAYWDARCPRMLTTTQLAHVQRAAPERMIALADISCDIQVGGLEMELGMRRWMTSVWMGGCARCRSFCLLACSCFLGVNLQGAFEFTSHSTPIDDAFYYVDATKGVEHKDVESSGTQVMAIDILPTELPLESSQHFGAALLPYVREMVKSHHHENATLHNATIAEAGKLAPKHEALYALLGGGGTPGVKVNVDKTPAGKKNVLLLGSGFVARPLVDYLLRQGEARITIGESSNSFQEAQNLAQGRPDTNVVGLDVDDKESLGRLVSGADVVVSLVPAFLHPKVAQACIDHRTHMVTASYVSADMRKLDESAKAVGITIMNEIGLDPGIDHLSAMKLIDEVQGQGGKITSFVSWCGGLPAPEVSDVPLAYKFSWSPRGVLTAGMNDARFWMGGKVVIVLYATLVPGVHVSPKLQTIPGENLLRHHFPTVPIPFPGFAFEGLANRDSLTYVDAYKLGPIESMDTMLRGTLRYRGYADLMYAFRRLGLLNTDIQAGGRFGSWPEMTDSLLGLSSGMRHSDDTRISAVADKLDLPKSHAMVGTVVEALRWLSLLPTALPISSPAAPATPTTALAPLDAFCGLLSHKLQYNAGERDMVVLHHEFGIRARDGREETRTSTLISYGSFESYTAMAKTVGLPAAMAAEMIIRGVCWGGTCGC</sequence>
<evidence type="ECO:0000259" key="10">
    <source>
        <dbReference type="SMART" id="SM01003"/>
    </source>
</evidence>
<dbReference type="InterPro" id="IPR007886">
    <property type="entry name" value="AlaDH/PNT_N"/>
</dbReference>
<dbReference type="InterPro" id="IPR005097">
    <property type="entry name" value="Sacchrp_dh_NADP-bd"/>
</dbReference>